<evidence type="ECO:0000313" key="3">
    <source>
        <dbReference type="Proteomes" id="UP000474967"/>
    </source>
</evidence>
<keyword evidence="3" id="KW-1185">Reference proteome</keyword>
<keyword evidence="1" id="KW-1133">Transmembrane helix</keyword>
<protein>
    <submittedName>
        <fullName evidence="2">DUF1440 domain-containing protein</fullName>
    </submittedName>
</protein>
<keyword evidence="1" id="KW-0812">Transmembrane</keyword>
<dbReference type="RefSeq" id="WP_163289166.1">
    <property type="nucleotide sequence ID" value="NZ_JAAGWY010000002.1"/>
</dbReference>
<sequence>MSATAPDAFSRPRVTPVGALARGVAAGLIGTMAMDLWLYGQYRRQHGTEPFREWEFSADVTDWDKAPAPAQVGRRIVEGLYEVKLPDSRAALANNVMHWGYSVSAAVGYAMVAASLRKPRTSYGLIFGAGMWGLSYAILTPMHLYKRITEYDAKTLGKDLVAHLVYGMGTAAALSLLLSRGRDRR</sequence>
<feature type="transmembrane region" description="Helical" evidence="1">
    <location>
        <begin position="121"/>
        <end position="140"/>
    </location>
</feature>
<reference evidence="2 3" key="1">
    <citation type="journal article" date="2014" name="J. Microbiol.">
        <title>Diaminobutyricibacter tongyongensis gen. nov., sp. nov. and Homoserinibacter gongjuensis gen. nov., sp. nov. belong to the family Microbacteriaceae.</title>
        <authorList>
            <person name="Kim S.J."/>
            <person name="Ahn J.H."/>
            <person name="Weon H.Y."/>
            <person name="Hamada M."/>
            <person name="Suzuki K."/>
            <person name="Kwon S.W."/>
        </authorList>
    </citation>
    <scope>NUCLEOTIDE SEQUENCE [LARGE SCALE GENOMIC DNA]</scope>
    <source>
        <strain evidence="2 3">NBRC 108724</strain>
    </source>
</reference>
<feature type="transmembrane region" description="Helical" evidence="1">
    <location>
        <begin position="160"/>
        <end position="179"/>
    </location>
</feature>
<evidence type="ECO:0000313" key="2">
    <source>
        <dbReference type="EMBL" id="NEN05820.1"/>
    </source>
</evidence>
<organism evidence="2 3">
    <name type="scientific">Leifsonia tongyongensis</name>
    <dbReference type="NCBI Taxonomy" id="1268043"/>
    <lineage>
        <taxon>Bacteria</taxon>
        <taxon>Bacillati</taxon>
        <taxon>Actinomycetota</taxon>
        <taxon>Actinomycetes</taxon>
        <taxon>Micrococcales</taxon>
        <taxon>Microbacteriaceae</taxon>
        <taxon>Leifsonia</taxon>
    </lineage>
</organism>
<gene>
    <name evidence="2" type="ORF">G3T36_08035</name>
</gene>
<comment type="caution">
    <text evidence="2">The sequence shown here is derived from an EMBL/GenBank/DDBJ whole genome shotgun (WGS) entry which is preliminary data.</text>
</comment>
<accession>A0A6L9XWK4</accession>
<name>A0A6L9XWK4_9MICO</name>
<evidence type="ECO:0000256" key="1">
    <source>
        <dbReference type="SAM" id="Phobius"/>
    </source>
</evidence>
<dbReference type="Proteomes" id="UP000474967">
    <property type="component" value="Unassembled WGS sequence"/>
</dbReference>
<proteinExistence type="predicted"/>
<dbReference type="EMBL" id="JAAGWY010000002">
    <property type="protein sequence ID" value="NEN05820.1"/>
    <property type="molecule type" value="Genomic_DNA"/>
</dbReference>
<dbReference type="AlphaFoldDB" id="A0A6L9XWK4"/>
<feature type="transmembrane region" description="Helical" evidence="1">
    <location>
        <begin position="20"/>
        <end position="39"/>
    </location>
</feature>
<keyword evidence="1" id="KW-0472">Membrane</keyword>